<protein>
    <submittedName>
        <fullName evidence="2">Uncharacterized protein</fullName>
    </submittedName>
</protein>
<dbReference type="Proteomes" id="UP000314294">
    <property type="component" value="Unassembled WGS sequence"/>
</dbReference>
<keyword evidence="3" id="KW-1185">Reference proteome</keyword>
<dbReference type="AlphaFoldDB" id="A0A4Z2IAK7"/>
<feature type="region of interest" description="Disordered" evidence="1">
    <location>
        <begin position="78"/>
        <end position="110"/>
    </location>
</feature>
<evidence type="ECO:0000313" key="2">
    <source>
        <dbReference type="EMBL" id="TNN74432.1"/>
    </source>
</evidence>
<name>A0A4Z2IAK7_9TELE</name>
<sequence length="156" mass="17051">MARLGVERHVADAALDIFITGAFESCRDVNRVHDGFFHFAANFSPGARWLSGSTLAAAAEDSLPHVYVTSRLNPMRNSFGKFPESGRGGDTMERSGNNQQNTNRKALRLHGPAAYASSTERLGKKDEGSRSIQDGISILPHLVFNMHSMRDAGAYK</sequence>
<proteinExistence type="predicted"/>
<gene>
    <name evidence="2" type="ORF">EYF80_015391</name>
</gene>
<reference evidence="2 3" key="1">
    <citation type="submission" date="2019-03" db="EMBL/GenBank/DDBJ databases">
        <title>First draft genome of Liparis tanakae, snailfish: a comprehensive survey of snailfish specific genes.</title>
        <authorList>
            <person name="Kim W."/>
            <person name="Song I."/>
            <person name="Jeong J.-H."/>
            <person name="Kim D."/>
            <person name="Kim S."/>
            <person name="Ryu S."/>
            <person name="Song J.Y."/>
            <person name="Lee S.K."/>
        </authorList>
    </citation>
    <scope>NUCLEOTIDE SEQUENCE [LARGE SCALE GENOMIC DNA]</scope>
    <source>
        <tissue evidence="2">Muscle</tissue>
    </source>
</reference>
<comment type="caution">
    <text evidence="2">The sequence shown here is derived from an EMBL/GenBank/DDBJ whole genome shotgun (WGS) entry which is preliminary data.</text>
</comment>
<accession>A0A4Z2IAK7</accession>
<dbReference type="EMBL" id="SRLO01000114">
    <property type="protein sequence ID" value="TNN74432.1"/>
    <property type="molecule type" value="Genomic_DNA"/>
</dbReference>
<evidence type="ECO:0000313" key="3">
    <source>
        <dbReference type="Proteomes" id="UP000314294"/>
    </source>
</evidence>
<evidence type="ECO:0000256" key="1">
    <source>
        <dbReference type="SAM" id="MobiDB-lite"/>
    </source>
</evidence>
<feature type="compositionally biased region" description="Polar residues" evidence="1">
    <location>
        <begin position="94"/>
        <end position="104"/>
    </location>
</feature>
<organism evidence="2 3">
    <name type="scientific">Liparis tanakae</name>
    <name type="common">Tanaka's snailfish</name>
    <dbReference type="NCBI Taxonomy" id="230148"/>
    <lineage>
        <taxon>Eukaryota</taxon>
        <taxon>Metazoa</taxon>
        <taxon>Chordata</taxon>
        <taxon>Craniata</taxon>
        <taxon>Vertebrata</taxon>
        <taxon>Euteleostomi</taxon>
        <taxon>Actinopterygii</taxon>
        <taxon>Neopterygii</taxon>
        <taxon>Teleostei</taxon>
        <taxon>Neoteleostei</taxon>
        <taxon>Acanthomorphata</taxon>
        <taxon>Eupercaria</taxon>
        <taxon>Perciformes</taxon>
        <taxon>Cottioidei</taxon>
        <taxon>Cottales</taxon>
        <taxon>Liparidae</taxon>
        <taxon>Liparis</taxon>
    </lineage>
</organism>